<protein>
    <submittedName>
        <fullName evidence="1">HAD family phosphatase</fullName>
    </submittedName>
</protein>
<dbReference type="CDD" id="cd02603">
    <property type="entry name" value="HAD_sEH-N_like"/>
    <property type="match status" value="1"/>
</dbReference>
<dbReference type="InterPro" id="IPR036412">
    <property type="entry name" value="HAD-like_sf"/>
</dbReference>
<evidence type="ECO:0000313" key="1">
    <source>
        <dbReference type="EMBL" id="QUE52532.1"/>
    </source>
</evidence>
<keyword evidence="2" id="KW-1185">Reference proteome</keyword>
<evidence type="ECO:0000313" key="2">
    <source>
        <dbReference type="Proteomes" id="UP000676169"/>
    </source>
</evidence>
<dbReference type="InterPro" id="IPR023214">
    <property type="entry name" value="HAD_sf"/>
</dbReference>
<dbReference type="InterPro" id="IPR006439">
    <property type="entry name" value="HAD-SF_hydro_IA"/>
</dbReference>
<dbReference type="RefSeq" id="WP_211633703.1">
    <property type="nucleotide sequence ID" value="NZ_CP073100.1"/>
</dbReference>
<dbReference type="InterPro" id="IPR023198">
    <property type="entry name" value="PGP-like_dom2"/>
</dbReference>
<accession>A0A975J209</accession>
<dbReference type="EMBL" id="CP073100">
    <property type="protein sequence ID" value="QUE52532.1"/>
    <property type="molecule type" value="Genomic_DNA"/>
</dbReference>
<dbReference type="SFLD" id="SFLDG01129">
    <property type="entry name" value="C1.5:_HAD__Beta-PGM__Phosphata"/>
    <property type="match status" value="1"/>
</dbReference>
<dbReference type="Gene3D" id="3.40.50.1000">
    <property type="entry name" value="HAD superfamily/HAD-like"/>
    <property type="match status" value="1"/>
</dbReference>
<dbReference type="NCBIfam" id="TIGR01509">
    <property type="entry name" value="HAD-SF-IA-v3"/>
    <property type="match status" value="1"/>
</dbReference>
<proteinExistence type="predicted"/>
<dbReference type="Proteomes" id="UP000676169">
    <property type="component" value="Chromosome"/>
</dbReference>
<dbReference type="AlphaFoldDB" id="A0A975J209"/>
<name>A0A975J209_9BACT</name>
<dbReference type="Gene3D" id="1.10.150.240">
    <property type="entry name" value="Putative phosphatase, domain 2"/>
    <property type="match status" value="1"/>
</dbReference>
<sequence>MTFLFDIGRVLLDFEYERSLEKLLPVDCEDRRGRLERLLERKDDFEAGKIPEDEFIDWSLERLESEATPDEFRSVWRSIFVPNAPMWQVVERLAEEGHRLILFSNINSIHWPWITEAFPRFSRFHGAVLSFEVGAIKADPVIYQHAIEAHGLVPEQTRYIDDLPANIAAGRKAGLRSWQYDLKDHAAFEQWLEAELAEG</sequence>
<dbReference type="PANTHER" id="PTHR43611">
    <property type="entry name" value="ALPHA-D-GLUCOSE 1-PHOSPHATE PHOSPHATASE"/>
    <property type="match status" value="1"/>
</dbReference>
<dbReference type="KEGG" id="lamb:KBB96_06465"/>
<dbReference type="SFLD" id="SFLDS00003">
    <property type="entry name" value="Haloacid_Dehalogenase"/>
    <property type="match status" value="1"/>
</dbReference>
<gene>
    <name evidence="1" type="ORF">KBB96_06465</name>
</gene>
<reference evidence="1" key="1">
    <citation type="submission" date="2021-04" db="EMBL/GenBank/DDBJ databases">
        <title>Luteolibacter sp. 32A isolated from the skin of an Anderson's salamander (Ambystoma andersonii).</title>
        <authorList>
            <person name="Spergser J."/>
            <person name="Busse H.-J."/>
        </authorList>
    </citation>
    <scope>NUCLEOTIDE SEQUENCE</scope>
    <source>
        <strain evidence="1">32A</strain>
    </source>
</reference>
<dbReference type="SUPFAM" id="SSF56784">
    <property type="entry name" value="HAD-like"/>
    <property type="match status" value="1"/>
</dbReference>
<dbReference type="PANTHER" id="PTHR43611:SF3">
    <property type="entry name" value="FLAVIN MONONUCLEOTIDE HYDROLASE 1, CHLOROPLATIC"/>
    <property type="match status" value="1"/>
</dbReference>
<dbReference type="Pfam" id="PF00702">
    <property type="entry name" value="Hydrolase"/>
    <property type="match status" value="1"/>
</dbReference>
<organism evidence="1 2">
    <name type="scientific">Luteolibacter ambystomatis</name>
    <dbReference type="NCBI Taxonomy" id="2824561"/>
    <lineage>
        <taxon>Bacteria</taxon>
        <taxon>Pseudomonadati</taxon>
        <taxon>Verrucomicrobiota</taxon>
        <taxon>Verrucomicrobiia</taxon>
        <taxon>Verrucomicrobiales</taxon>
        <taxon>Verrucomicrobiaceae</taxon>
        <taxon>Luteolibacter</taxon>
    </lineage>
</organism>